<keyword evidence="3" id="KW-1185">Reference proteome</keyword>
<evidence type="ECO:0000313" key="3">
    <source>
        <dbReference type="Proteomes" id="UP001501410"/>
    </source>
</evidence>
<dbReference type="Gene3D" id="2.40.128.110">
    <property type="entry name" value="Lipid/polyisoprenoid-binding, YceI-like"/>
    <property type="match status" value="1"/>
</dbReference>
<comment type="caution">
    <text evidence="2">The sequence shown here is derived from an EMBL/GenBank/DDBJ whole genome shotgun (WGS) entry which is preliminary data.</text>
</comment>
<dbReference type="Pfam" id="PF04264">
    <property type="entry name" value="YceI"/>
    <property type="match status" value="1"/>
</dbReference>
<dbReference type="EMBL" id="BAABEZ010000022">
    <property type="protein sequence ID" value="GAA4456252.1"/>
    <property type="molecule type" value="Genomic_DNA"/>
</dbReference>
<dbReference type="InterPro" id="IPR036761">
    <property type="entry name" value="TTHA0802/YceI-like_sf"/>
</dbReference>
<dbReference type="SMART" id="SM00867">
    <property type="entry name" value="YceI"/>
    <property type="match status" value="1"/>
</dbReference>
<evidence type="ECO:0000259" key="1">
    <source>
        <dbReference type="SMART" id="SM00867"/>
    </source>
</evidence>
<gene>
    <name evidence="2" type="ORF">GCM10023092_21250</name>
</gene>
<dbReference type="PANTHER" id="PTHR34406:SF1">
    <property type="entry name" value="PROTEIN YCEI"/>
    <property type="match status" value="1"/>
</dbReference>
<dbReference type="PROSITE" id="PS51257">
    <property type="entry name" value="PROKAR_LIPOPROTEIN"/>
    <property type="match status" value="1"/>
</dbReference>
<sequence>MKKTLLTFAAAGMLLASCQDAPKADNAATGEAQAVPMADSNVNAAYMVDLGESRVEFVGTKPVGKHHGIIGVKEGSVSVDADMIKSGKIVMDLNTLRTDDQDSTGNAKLTGHLMSPDFFDVAKYPTADFEITSVTAGVDTSVKDLVMKDATHTITGNLTMKGVSKSVSFPAKVMMSAGQVTADANFNIDRTQWGLSYGNDKSLKDKFISPTVNIQMHVVAKK</sequence>
<evidence type="ECO:0000313" key="2">
    <source>
        <dbReference type="EMBL" id="GAA4456252.1"/>
    </source>
</evidence>
<organism evidence="2 3">
    <name type="scientific">Rurimicrobium arvi</name>
    <dbReference type="NCBI Taxonomy" id="2049916"/>
    <lineage>
        <taxon>Bacteria</taxon>
        <taxon>Pseudomonadati</taxon>
        <taxon>Bacteroidota</taxon>
        <taxon>Chitinophagia</taxon>
        <taxon>Chitinophagales</taxon>
        <taxon>Chitinophagaceae</taxon>
        <taxon>Rurimicrobium</taxon>
    </lineage>
</organism>
<reference evidence="3" key="1">
    <citation type="journal article" date="2019" name="Int. J. Syst. Evol. Microbiol.">
        <title>The Global Catalogue of Microorganisms (GCM) 10K type strain sequencing project: providing services to taxonomists for standard genome sequencing and annotation.</title>
        <authorList>
            <consortium name="The Broad Institute Genomics Platform"/>
            <consortium name="The Broad Institute Genome Sequencing Center for Infectious Disease"/>
            <person name="Wu L."/>
            <person name="Ma J."/>
        </authorList>
    </citation>
    <scope>NUCLEOTIDE SEQUENCE [LARGE SCALE GENOMIC DNA]</scope>
    <source>
        <strain evidence="3">JCM 31921</strain>
    </source>
</reference>
<dbReference type="RefSeq" id="WP_344826636.1">
    <property type="nucleotide sequence ID" value="NZ_BAABEZ010000022.1"/>
</dbReference>
<feature type="domain" description="Lipid/polyisoprenoid-binding YceI-like" evidence="1">
    <location>
        <begin position="45"/>
        <end position="221"/>
    </location>
</feature>
<protein>
    <recommendedName>
        <fullName evidence="1">Lipid/polyisoprenoid-binding YceI-like domain-containing protein</fullName>
    </recommendedName>
</protein>
<proteinExistence type="predicted"/>
<name>A0ABP8MU91_9BACT</name>
<dbReference type="InterPro" id="IPR007372">
    <property type="entry name" value="Lipid/polyisoprenoid-bd_YceI"/>
</dbReference>
<dbReference type="Proteomes" id="UP001501410">
    <property type="component" value="Unassembled WGS sequence"/>
</dbReference>
<dbReference type="SUPFAM" id="SSF101874">
    <property type="entry name" value="YceI-like"/>
    <property type="match status" value="1"/>
</dbReference>
<dbReference type="PANTHER" id="PTHR34406">
    <property type="entry name" value="PROTEIN YCEI"/>
    <property type="match status" value="1"/>
</dbReference>
<accession>A0ABP8MU91</accession>